<dbReference type="GO" id="GO:0003723">
    <property type="term" value="F:RNA binding"/>
    <property type="evidence" value="ECO:0007669"/>
    <property type="project" value="InterPro"/>
</dbReference>
<feature type="domain" description="RlmI-like PUA" evidence="5">
    <location>
        <begin position="7"/>
        <end position="69"/>
    </location>
</feature>
<proteinExistence type="predicted"/>
<dbReference type="Pfam" id="PF10672">
    <property type="entry name" value="Methyltrans_SAM"/>
    <property type="match status" value="1"/>
</dbReference>
<dbReference type="InterPro" id="IPR015947">
    <property type="entry name" value="PUA-like_sf"/>
</dbReference>
<accession>A0A1W1EBL1</accession>
<name>A0A1W1EBL1_9ZZZZ</name>
<dbReference type="CDD" id="cd11572">
    <property type="entry name" value="RlmI_M_like"/>
    <property type="match status" value="1"/>
</dbReference>
<dbReference type="AlphaFoldDB" id="A0A1W1EBL1"/>
<dbReference type="Gene3D" id="3.30.750.80">
    <property type="entry name" value="RNA methyltransferase domain (HRMD) like"/>
    <property type="match status" value="1"/>
</dbReference>
<gene>
    <name evidence="6" type="ORF">MNB_SV-5-1746</name>
</gene>
<dbReference type="GO" id="GO:0008168">
    <property type="term" value="F:methyltransferase activity"/>
    <property type="evidence" value="ECO:0007669"/>
    <property type="project" value="UniProtKB-KW"/>
</dbReference>
<evidence type="ECO:0000256" key="2">
    <source>
        <dbReference type="ARBA" id="ARBA00022679"/>
    </source>
</evidence>
<dbReference type="InterPro" id="IPR029063">
    <property type="entry name" value="SAM-dependent_MTases_sf"/>
</dbReference>
<feature type="domain" description="S-adenosylmethionine-dependent methyltransferase" evidence="4">
    <location>
        <begin position="156"/>
        <end position="346"/>
    </location>
</feature>
<dbReference type="PANTHER" id="PTHR43042">
    <property type="entry name" value="SAM-DEPENDENT METHYLTRANSFERASE"/>
    <property type="match status" value="1"/>
</dbReference>
<dbReference type="CDD" id="cd02440">
    <property type="entry name" value="AdoMet_MTases"/>
    <property type="match status" value="1"/>
</dbReference>
<dbReference type="EMBL" id="FPKX01000005">
    <property type="protein sequence ID" value="SFZ97427.1"/>
    <property type="molecule type" value="Genomic_DNA"/>
</dbReference>
<dbReference type="Pfam" id="PF17785">
    <property type="entry name" value="PUA_3"/>
    <property type="match status" value="1"/>
</dbReference>
<evidence type="ECO:0000256" key="1">
    <source>
        <dbReference type="ARBA" id="ARBA00022603"/>
    </source>
</evidence>
<dbReference type="PANTHER" id="PTHR43042:SF3">
    <property type="entry name" value="RIBOSOMAL RNA LARGE SUBUNIT METHYLTRANSFERASE YWBD-RELATED"/>
    <property type="match status" value="1"/>
</dbReference>
<dbReference type="InterPro" id="IPR036974">
    <property type="entry name" value="PUA_sf"/>
</dbReference>
<dbReference type="GO" id="GO:0032259">
    <property type="term" value="P:methylation"/>
    <property type="evidence" value="ECO:0007669"/>
    <property type="project" value="UniProtKB-KW"/>
</dbReference>
<dbReference type="Gene3D" id="3.40.50.150">
    <property type="entry name" value="Vaccinia Virus protein VP39"/>
    <property type="match status" value="1"/>
</dbReference>
<keyword evidence="2 6" id="KW-0808">Transferase</keyword>
<evidence type="ECO:0000256" key="3">
    <source>
        <dbReference type="ARBA" id="ARBA00022691"/>
    </source>
</evidence>
<dbReference type="SUPFAM" id="SSF53335">
    <property type="entry name" value="S-adenosyl-L-methionine-dependent methyltransferases"/>
    <property type="match status" value="1"/>
</dbReference>
<protein>
    <submittedName>
        <fullName evidence="6">LSU m5C1962 methyltransferase RlmI</fullName>
    </submittedName>
</protein>
<dbReference type="InterPro" id="IPR019614">
    <property type="entry name" value="SAM-dep_methyl-trfase"/>
</dbReference>
<organism evidence="6">
    <name type="scientific">hydrothermal vent metagenome</name>
    <dbReference type="NCBI Taxonomy" id="652676"/>
    <lineage>
        <taxon>unclassified sequences</taxon>
        <taxon>metagenomes</taxon>
        <taxon>ecological metagenomes</taxon>
    </lineage>
</organism>
<dbReference type="InterPro" id="IPR041532">
    <property type="entry name" value="RlmI-like_PUA"/>
</dbReference>
<evidence type="ECO:0000259" key="5">
    <source>
        <dbReference type="Pfam" id="PF17785"/>
    </source>
</evidence>
<evidence type="ECO:0000259" key="4">
    <source>
        <dbReference type="Pfam" id="PF10672"/>
    </source>
</evidence>
<reference evidence="6" key="1">
    <citation type="submission" date="2016-10" db="EMBL/GenBank/DDBJ databases">
        <authorList>
            <person name="de Groot N.N."/>
        </authorList>
    </citation>
    <scope>NUCLEOTIDE SEQUENCE</scope>
</reference>
<dbReference type="SUPFAM" id="SSF88697">
    <property type="entry name" value="PUA domain-like"/>
    <property type="match status" value="1"/>
</dbReference>
<sequence length="399" mass="45950">MHKTIPLTIKSENIQEYRHGYPLISKESVVSWSKVDKEGRVIDLFDNKNKFVAKGYYGRQNKGYGWVLSTHKDEEIDTKFFNKKIKQAIDYRKEFFNSNHTSAFRVFNGEGDGIGGLTIDYFDGYYLITWYSIGIYTFKDTVLEALKSLVEYKGIYQKKRFDAKGQYLDDTDDFICGEKAPEPLIVKENDVNFAIYLDDGAMVGVFLDQKEVRKTIRDKYAKGKTVLNTFSYTGAFSVFAALGGAVKTTSVDLANRSRAKTKEQFSVNNIDLEKQEIIVEDVFNYFKYAVRKKLLFEMVILDPPSFARSKKHTFSASKDYVNLLKEAIQITSKNGIIVASTNAANFDMLKFKEFIKKAFKSLDIKYNIEETYSLPKDFRVDKNFSQGDYLKVVFIRKVS</sequence>
<evidence type="ECO:0000313" key="6">
    <source>
        <dbReference type="EMBL" id="SFZ97427.1"/>
    </source>
</evidence>
<keyword evidence="1 6" id="KW-0489">Methyltransferase</keyword>
<dbReference type="Gene3D" id="2.30.130.10">
    <property type="entry name" value="PUA domain"/>
    <property type="match status" value="1"/>
</dbReference>
<keyword evidence="3" id="KW-0949">S-adenosyl-L-methionine</keyword>